<accession>A0A224YK04</accession>
<organism evidence="1">
    <name type="scientific">Rhipicephalus zambeziensis</name>
    <dbReference type="NCBI Taxonomy" id="60191"/>
    <lineage>
        <taxon>Eukaryota</taxon>
        <taxon>Metazoa</taxon>
        <taxon>Ecdysozoa</taxon>
        <taxon>Arthropoda</taxon>
        <taxon>Chelicerata</taxon>
        <taxon>Arachnida</taxon>
        <taxon>Acari</taxon>
        <taxon>Parasitiformes</taxon>
        <taxon>Ixodida</taxon>
        <taxon>Ixodoidea</taxon>
        <taxon>Ixodidae</taxon>
        <taxon>Rhipicephalinae</taxon>
        <taxon>Rhipicephalus</taxon>
        <taxon>Rhipicephalus</taxon>
    </lineage>
</organism>
<reference evidence="1" key="1">
    <citation type="journal article" date="2017" name="Parasit. Vectors">
        <title>Sialotranscriptomics of Rhipicephalus zambeziensis reveals intricate expression profiles of secretory proteins and suggests tight temporal transcriptional regulation during blood-feeding.</title>
        <authorList>
            <person name="de Castro M.H."/>
            <person name="de Klerk D."/>
            <person name="Pienaar R."/>
            <person name="Rees D.J.G."/>
            <person name="Mans B.J."/>
        </authorList>
    </citation>
    <scope>NUCLEOTIDE SEQUENCE</scope>
    <source>
        <tissue evidence="1">Salivary glands</tissue>
    </source>
</reference>
<name>A0A224YK04_9ACAR</name>
<sequence>MLPLLSIFVRRPRPLKVSALNTIINAIEEQEVEGFSLAPARTQYATDDQAIGGFACASQRTTRAYHGIRQLGLHECSALLKHMLVLHISAYRFNSLQLRHLRRLYNAGFHICV</sequence>
<dbReference type="EMBL" id="GFPF01002974">
    <property type="protein sequence ID" value="MAA14120.1"/>
    <property type="molecule type" value="Transcribed_RNA"/>
</dbReference>
<proteinExistence type="predicted"/>
<dbReference type="AlphaFoldDB" id="A0A224YK04"/>
<protein>
    <submittedName>
        <fullName evidence="1">Uncharacterized protein</fullName>
    </submittedName>
</protein>
<evidence type="ECO:0000313" key="1">
    <source>
        <dbReference type="EMBL" id="MAA14120.1"/>
    </source>
</evidence>